<feature type="binding site" evidence="10">
    <location>
        <position position="41"/>
    </location>
    <ligand>
        <name>iminosuccinate</name>
        <dbReference type="ChEBI" id="CHEBI:77875"/>
    </ligand>
</feature>
<reference evidence="11 12" key="1">
    <citation type="journal article" date="2016" name="Nat. Commun.">
        <title>Thousands of microbial genomes shed light on interconnected biogeochemical processes in an aquifer system.</title>
        <authorList>
            <person name="Anantharaman K."/>
            <person name="Brown C.T."/>
            <person name="Hug L.A."/>
            <person name="Sharon I."/>
            <person name="Castelle C.J."/>
            <person name="Probst A.J."/>
            <person name="Thomas B.C."/>
            <person name="Singh A."/>
            <person name="Wilkins M.J."/>
            <person name="Karaoz U."/>
            <person name="Brodie E.L."/>
            <person name="Williams K.H."/>
            <person name="Hubbard S.S."/>
            <person name="Banfield J.F."/>
        </authorList>
    </citation>
    <scope>NUCLEOTIDE SEQUENCE [LARGE SCALE GENOMIC DNA]</scope>
</reference>
<dbReference type="Proteomes" id="UP000178943">
    <property type="component" value="Unassembled WGS sequence"/>
</dbReference>
<dbReference type="STRING" id="1817863.A2Y62_15355"/>
<dbReference type="InterPro" id="IPR036094">
    <property type="entry name" value="NadA_sf"/>
</dbReference>
<evidence type="ECO:0000313" key="11">
    <source>
        <dbReference type="EMBL" id="OGF64044.1"/>
    </source>
</evidence>
<proteinExistence type="inferred from homology"/>
<accession>A0A1F5VKX2</accession>
<dbReference type="PANTHER" id="PTHR30573">
    <property type="entry name" value="QUINOLINATE SYNTHETASE A"/>
    <property type="match status" value="1"/>
</dbReference>
<evidence type="ECO:0000256" key="2">
    <source>
        <dbReference type="ARBA" id="ARBA00012669"/>
    </source>
</evidence>
<dbReference type="GO" id="GO:0034628">
    <property type="term" value="P:'de novo' NAD+ biosynthetic process from L-aspartate"/>
    <property type="evidence" value="ECO:0007669"/>
    <property type="project" value="TreeGrafter"/>
</dbReference>
<comment type="function">
    <text evidence="10">Catalyzes the condensation of iminoaspartate with dihydroxyacetone phosphate to form quinolinate.</text>
</comment>
<feature type="binding site" evidence="10">
    <location>
        <begin position="253"/>
        <end position="255"/>
    </location>
    <ligand>
        <name>iminosuccinate</name>
        <dbReference type="ChEBI" id="CHEBI:77875"/>
    </ligand>
</feature>
<dbReference type="EMBL" id="MFGW01000141">
    <property type="protein sequence ID" value="OGF64044.1"/>
    <property type="molecule type" value="Genomic_DNA"/>
</dbReference>
<keyword evidence="4 10" id="KW-0963">Cytoplasm</keyword>
<gene>
    <name evidence="10" type="primary">nadA</name>
    <name evidence="11" type="ORF">A2Y62_15355</name>
</gene>
<evidence type="ECO:0000256" key="1">
    <source>
        <dbReference type="ARBA" id="ARBA00005065"/>
    </source>
</evidence>
<dbReference type="SUPFAM" id="SSF142754">
    <property type="entry name" value="NadA-like"/>
    <property type="match status" value="1"/>
</dbReference>
<organism evidence="11 12">
    <name type="scientific">Candidatus Fischerbacteria bacterium RBG_13_37_8</name>
    <dbReference type="NCBI Taxonomy" id="1817863"/>
    <lineage>
        <taxon>Bacteria</taxon>
        <taxon>Candidatus Fischeribacteriota</taxon>
    </lineage>
</organism>
<comment type="caution">
    <text evidence="11">The sequence shown here is derived from an EMBL/GenBank/DDBJ whole genome shotgun (WGS) entry which is preliminary data.</text>
</comment>
<feature type="binding site" evidence="10">
    <location>
        <begin position="136"/>
        <end position="138"/>
    </location>
    <ligand>
        <name>iminosuccinate</name>
        <dbReference type="ChEBI" id="CHEBI:77875"/>
    </ligand>
</feature>
<dbReference type="EC" id="2.5.1.72" evidence="2 10"/>
<protein>
    <recommendedName>
        <fullName evidence="2 10">Quinolinate synthase</fullName>
        <ecNumber evidence="2 10">2.5.1.72</ecNumber>
    </recommendedName>
</protein>
<feature type="binding site" evidence="10">
    <location>
        <position position="227"/>
    </location>
    <ligand>
        <name>[4Fe-4S] cluster</name>
        <dbReference type="ChEBI" id="CHEBI:49883"/>
    </ligand>
</feature>
<dbReference type="GO" id="GO:0051539">
    <property type="term" value="F:4 iron, 4 sulfur cluster binding"/>
    <property type="evidence" value="ECO:0007669"/>
    <property type="project" value="UniProtKB-KW"/>
</dbReference>
<dbReference type="GO" id="GO:0005829">
    <property type="term" value="C:cytosol"/>
    <property type="evidence" value="ECO:0007669"/>
    <property type="project" value="TreeGrafter"/>
</dbReference>
<comment type="catalytic activity">
    <reaction evidence="10">
        <text>iminosuccinate + dihydroxyacetone phosphate = quinolinate + phosphate + 2 H2O + H(+)</text>
        <dbReference type="Rhea" id="RHEA:25888"/>
        <dbReference type="ChEBI" id="CHEBI:15377"/>
        <dbReference type="ChEBI" id="CHEBI:15378"/>
        <dbReference type="ChEBI" id="CHEBI:29959"/>
        <dbReference type="ChEBI" id="CHEBI:43474"/>
        <dbReference type="ChEBI" id="CHEBI:57642"/>
        <dbReference type="ChEBI" id="CHEBI:77875"/>
        <dbReference type="EC" id="2.5.1.72"/>
    </reaction>
</comment>
<evidence type="ECO:0000256" key="8">
    <source>
        <dbReference type="ARBA" id="ARBA00023004"/>
    </source>
</evidence>
<name>A0A1F5VKX2_9BACT</name>
<keyword evidence="7 10" id="KW-0479">Metal-binding</keyword>
<dbReference type="GO" id="GO:0008987">
    <property type="term" value="F:quinolinate synthetase A activity"/>
    <property type="evidence" value="ECO:0007669"/>
    <property type="project" value="UniProtKB-UniRule"/>
</dbReference>
<evidence type="ECO:0000256" key="5">
    <source>
        <dbReference type="ARBA" id="ARBA00022642"/>
    </source>
</evidence>
<dbReference type="GO" id="GO:0046872">
    <property type="term" value="F:metal ion binding"/>
    <property type="evidence" value="ECO:0007669"/>
    <property type="project" value="UniProtKB-KW"/>
</dbReference>
<feature type="binding site" evidence="10">
    <location>
        <position position="157"/>
    </location>
    <ligand>
        <name>iminosuccinate</name>
        <dbReference type="ChEBI" id="CHEBI:77875"/>
    </ligand>
</feature>
<dbReference type="NCBIfam" id="TIGR00550">
    <property type="entry name" value="nadA"/>
    <property type="match status" value="1"/>
</dbReference>
<dbReference type="Pfam" id="PF02445">
    <property type="entry name" value="NadA"/>
    <property type="match status" value="1"/>
</dbReference>
<keyword evidence="6 10" id="KW-0808">Transferase</keyword>
<evidence type="ECO:0000256" key="6">
    <source>
        <dbReference type="ARBA" id="ARBA00022679"/>
    </source>
</evidence>
<keyword evidence="8 10" id="KW-0408">Iron</keyword>
<evidence type="ECO:0000256" key="4">
    <source>
        <dbReference type="ARBA" id="ARBA00022490"/>
    </source>
</evidence>
<comment type="cofactor">
    <cofactor evidence="10">
        <name>[4Fe-4S] cluster</name>
        <dbReference type="ChEBI" id="CHEBI:49883"/>
    </cofactor>
    <text evidence="10">Binds 1 [4Fe-4S] cluster per subunit.</text>
</comment>
<evidence type="ECO:0000313" key="12">
    <source>
        <dbReference type="Proteomes" id="UP000178943"/>
    </source>
</evidence>
<comment type="pathway">
    <text evidence="1 10">Cofactor biosynthesis; NAD(+) biosynthesis; quinolinate from iminoaspartate: step 1/1.</text>
</comment>
<dbReference type="InterPro" id="IPR003473">
    <property type="entry name" value="NadA"/>
</dbReference>
<feature type="binding site" evidence="10">
    <location>
        <position position="58"/>
    </location>
    <ligand>
        <name>iminosuccinate</name>
        <dbReference type="ChEBI" id="CHEBI:77875"/>
    </ligand>
</feature>
<evidence type="ECO:0000256" key="7">
    <source>
        <dbReference type="ARBA" id="ARBA00022723"/>
    </source>
</evidence>
<dbReference type="AlphaFoldDB" id="A0A1F5VKX2"/>
<dbReference type="PANTHER" id="PTHR30573:SF0">
    <property type="entry name" value="QUINOLINATE SYNTHASE, CHLOROPLASTIC"/>
    <property type="match status" value="1"/>
</dbReference>
<keyword evidence="3 10" id="KW-0004">4Fe-4S</keyword>
<feature type="binding site" evidence="10">
    <location>
        <position position="317"/>
    </location>
    <ligand>
        <name>[4Fe-4S] cluster</name>
        <dbReference type="ChEBI" id="CHEBI:49883"/>
    </ligand>
</feature>
<keyword evidence="9 10" id="KW-0411">Iron-sulfur</keyword>
<dbReference type="InterPro" id="IPR023515">
    <property type="entry name" value="Quinolinate_synth_A_type3"/>
</dbReference>
<keyword evidence="5 10" id="KW-0662">Pyridine nucleotide biosynthesis</keyword>
<comment type="similarity">
    <text evidence="10">Belongs to the quinolinate synthase family. Type 3 subfamily.</text>
</comment>
<evidence type="ECO:0000256" key="3">
    <source>
        <dbReference type="ARBA" id="ARBA00022485"/>
    </source>
</evidence>
<comment type="subcellular location">
    <subcellularLocation>
        <location evidence="10">Cytoplasm</location>
    </subcellularLocation>
</comment>
<dbReference type="Gene3D" id="3.40.50.10800">
    <property type="entry name" value="NadA-like"/>
    <property type="match status" value="3"/>
</dbReference>
<dbReference type="NCBIfam" id="NF006883">
    <property type="entry name" value="PRK09375.2-4"/>
    <property type="match status" value="1"/>
</dbReference>
<dbReference type="HAMAP" id="MF_00569">
    <property type="entry name" value="NadA_type3"/>
    <property type="match status" value="1"/>
</dbReference>
<feature type="binding site" evidence="10">
    <location>
        <position position="270"/>
    </location>
    <ligand>
        <name>iminosuccinate</name>
        <dbReference type="ChEBI" id="CHEBI:77875"/>
    </ligand>
</feature>
<feature type="binding site" evidence="10">
    <location>
        <position position="105"/>
    </location>
    <ligand>
        <name>[4Fe-4S] cluster</name>
        <dbReference type="ChEBI" id="CHEBI:49883"/>
    </ligand>
</feature>
<sequence>MMEYYQENIPDEYLILKEGQLYERIARAREKLGKSLVILGHHYQRDEVIQFADYTGDSYKLSRLASENTEAKYIVFCGVHFMAESANILAAGGQIVILPDIEAGCSMADMAHIDQVNECWEYLNGIAAGKIIPATYINSSAEIKAFCGKQGGAVCTSSNAAAVFKWAFSHAEKLLFFPDEHLGRNTAYYHLNIPLDEMVVWDPVKVNGGLSREEIEHARIILWKGFCSVHMQFNEQQIKSVRQTYPGIRVIVHPECTFEVVQSADESGSTEHIIKQVSNALDGTKWAVGTEIHLVNRLAKWNPGKLVICLSRISCLCATMFRISPERLLWILENLLQGKVVNRIEVSSEVRSYSKRALDRMLSIT</sequence>
<evidence type="ECO:0000256" key="9">
    <source>
        <dbReference type="ARBA" id="ARBA00023014"/>
    </source>
</evidence>
<dbReference type="UniPathway" id="UPA00253">
    <property type="reaction ID" value="UER00327"/>
</dbReference>
<evidence type="ECO:0000256" key="10">
    <source>
        <dbReference type="HAMAP-Rule" id="MF_00569"/>
    </source>
</evidence>